<evidence type="ECO:0000259" key="6">
    <source>
        <dbReference type="PROSITE" id="PS50983"/>
    </source>
</evidence>
<reference evidence="7 8" key="1">
    <citation type="submission" date="2016-10" db="EMBL/GenBank/DDBJ databases">
        <authorList>
            <person name="de Groot N.N."/>
        </authorList>
    </citation>
    <scope>NUCLEOTIDE SEQUENCE [LARGE SCALE GENOMIC DNA]</scope>
    <source>
        <strain evidence="7 8">DSM 20117</strain>
    </source>
</reference>
<proteinExistence type="inferred from homology"/>
<dbReference type="PANTHER" id="PTHR30532:SF28">
    <property type="entry name" value="PETROBACTIN-BINDING PROTEIN YCLQ"/>
    <property type="match status" value="1"/>
</dbReference>
<evidence type="ECO:0000313" key="7">
    <source>
        <dbReference type="EMBL" id="SDQ96912.1"/>
    </source>
</evidence>
<comment type="subcellular location">
    <subcellularLocation>
        <location evidence="1">Cell envelope</location>
    </subcellularLocation>
</comment>
<feature type="domain" description="Fe/B12 periplasmic-binding" evidence="6">
    <location>
        <begin position="57"/>
        <end position="317"/>
    </location>
</feature>
<keyword evidence="8" id="KW-1185">Reference proteome</keyword>
<dbReference type="STRING" id="37928.SAMN04489742_3298"/>
<sequence>MNKSVKSRLLAVSAVASLLALSACGQDAGAADADANAETITVEHAQGSTEVPANPETVYSFDLGALDSLDSLGVEADGAPTAQYPESLAKYGEDAVTKIGSMKEPDFEAISEGAPDLIIISGRTAGAYEELSKIAPTIDLSVDAAAPVESFKEVSTTLGEIFGKEAEVEEQLAAMDTKIEETKAAAADAGTGLVVMTSGGELTAYGAGSRFGIVHDVLGVQTAADVKSEGSHGEAISFEYIAEKNPAHLFVIDRDAAIGEAAGKAAAAVLDNELVAGTDAAKNDNITYLDSASWYLVGYGLNNVDSMVGAVQAALVK</sequence>
<keyword evidence="4 5" id="KW-0732">Signal</keyword>
<dbReference type="AlphaFoldDB" id="A0A1H1F7G5"/>
<dbReference type="GO" id="GO:0030288">
    <property type="term" value="C:outer membrane-bounded periplasmic space"/>
    <property type="evidence" value="ECO:0007669"/>
    <property type="project" value="TreeGrafter"/>
</dbReference>
<dbReference type="InterPro" id="IPR002491">
    <property type="entry name" value="ABC_transptr_periplasmic_BD"/>
</dbReference>
<dbReference type="Proteomes" id="UP000181917">
    <property type="component" value="Unassembled WGS sequence"/>
</dbReference>
<dbReference type="Gene3D" id="3.40.50.1980">
    <property type="entry name" value="Nitrogenase molybdenum iron protein domain"/>
    <property type="match status" value="2"/>
</dbReference>
<feature type="signal peptide" evidence="5">
    <location>
        <begin position="1"/>
        <end position="25"/>
    </location>
</feature>
<protein>
    <submittedName>
        <fullName evidence="7">Iron complex transport system substrate-binding protein</fullName>
    </submittedName>
</protein>
<accession>A0A1H1F7G5</accession>
<feature type="chain" id="PRO_5039233045" evidence="5">
    <location>
        <begin position="26"/>
        <end position="317"/>
    </location>
</feature>
<dbReference type="InterPro" id="IPR033870">
    <property type="entry name" value="FatB"/>
</dbReference>
<comment type="similarity">
    <text evidence="2">Belongs to the bacterial solute-binding protein 8 family.</text>
</comment>
<evidence type="ECO:0000256" key="2">
    <source>
        <dbReference type="ARBA" id="ARBA00008814"/>
    </source>
</evidence>
<dbReference type="RefSeq" id="WP_074701390.1">
    <property type="nucleotide sequence ID" value="NZ_CP018863.1"/>
</dbReference>
<dbReference type="SUPFAM" id="SSF53807">
    <property type="entry name" value="Helical backbone' metal receptor"/>
    <property type="match status" value="1"/>
</dbReference>
<dbReference type="PROSITE" id="PS50983">
    <property type="entry name" value="FE_B12_PBP"/>
    <property type="match status" value="1"/>
</dbReference>
<dbReference type="Pfam" id="PF01497">
    <property type="entry name" value="Peripla_BP_2"/>
    <property type="match status" value="1"/>
</dbReference>
<keyword evidence="3" id="KW-0813">Transport</keyword>
<dbReference type="CDD" id="cd01140">
    <property type="entry name" value="FatB"/>
    <property type="match status" value="1"/>
</dbReference>
<dbReference type="PANTHER" id="PTHR30532">
    <property type="entry name" value="IRON III DICITRATE-BINDING PERIPLASMIC PROTEIN"/>
    <property type="match status" value="1"/>
</dbReference>
<evidence type="ECO:0000256" key="5">
    <source>
        <dbReference type="SAM" id="SignalP"/>
    </source>
</evidence>
<evidence type="ECO:0000256" key="1">
    <source>
        <dbReference type="ARBA" id="ARBA00004196"/>
    </source>
</evidence>
<dbReference type="InterPro" id="IPR051313">
    <property type="entry name" value="Bact_iron-sidero_bind"/>
</dbReference>
<dbReference type="EMBL" id="FNKH01000002">
    <property type="protein sequence ID" value="SDQ96912.1"/>
    <property type="molecule type" value="Genomic_DNA"/>
</dbReference>
<name>A0A1H1F7G5_9MICC</name>
<organism evidence="7 8">
    <name type="scientific">Crystallibacter crystallopoietes</name>
    <dbReference type="NCBI Taxonomy" id="37928"/>
    <lineage>
        <taxon>Bacteria</taxon>
        <taxon>Bacillati</taxon>
        <taxon>Actinomycetota</taxon>
        <taxon>Actinomycetes</taxon>
        <taxon>Micrococcales</taxon>
        <taxon>Micrococcaceae</taxon>
        <taxon>Crystallibacter</taxon>
    </lineage>
</organism>
<dbReference type="OrthoDB" id="63946at2"/>
<gene>
    <name evidence="7" type="ORF">SAMN04489742_3298</name>
</gene>
<evidence type="ECO:0000256" key="3">
    <source>
        <dbReference type="ARBA" id="ARBA00022448"/>
    </source>
</evidence>
<dbReference type="GO" id="GO:1901678">
    <property type="term" value="P:iron coordination entity transport"/>
    <property type="evidence" value="ECO:0007669"/>
    <property type="project" value="UniProtKB-ARBA"/>
</dbReference>
<dbReference type="PROSITE" id="PS51257">
    <property type="entry name" value="PROKAR_LIPOPROTEIN"/>
    <property type="match status" value="1"/>
</dbReference>
<dbReference type="KEGG" id="acry:AC20117_01000"/>
<evidence type="ECO:0000313" key="8">
    <source>
        <dbReference type="Proteomes" id="UP000181917"/>
    </source>
</evidence>
<evidence type="ECO:0000256" key="4">
    <source>
        <dbReference type="ARBA" id="ARBA00022729"/>
    </source>
</evidence>